<evidence type="ECO:0000313" key="3">
    <source>
        <dbReference type="Proteomes" id="UP000464468"/>
    </source>
</evidence>
<organism evidence="2 3">
    <name type="scientific">Sphingomonas changnyeongensis</name>
    <dbReference type="NCBI Taxonomy" id="2698679"/>
    <lineage>
        <taxon>Bacteria</taxon>
        <taxon>Pseudomonadati</taxon>
        <taxon>Pseudomonadota</taxon>
        <taxon>Alphaproteobacteria</taxon>
        <taxon>Sphingomonadales</taxon>
        <taxon>Sphingomonadaceae</taxon>
        <taxon>Sphingomonas</taxon>
    </lineage>
</organism>
<protein>
    <submittedName>
        <fullName evidence="2">Uncharacterized protein</fullName>
    </submittedName>
</protein>
<dbReference type="RefSeq" id="WP_160592366.1">
    <property type="nucleotide sequence ID" value="NZ_CP047895.1"/>
</dbReference>
<name>A0A7Z2NV86_9SPHN</name>
<keyword evidence="1" id="KW-0732">Signal</keyword>
<feature type="signal peptide" evidence="1">
    <location>
        <begin position="1"/>
        <end position="18"/>
    </location>
</feature>
<dbReference type="Proteomes" id="UP000464468">
    <property type="component" value="Chromosome"/>
</dbReference>
<evidence type="ECO:0000256" key="1">
    <source>
        <dbReference type="SAM" id="SignalP"/>
    </source>
</evidence>
<dbReference type="EMBL" id="CP047895">
    <property type="protein sequence ID" value="QHL90438.1"/>
    <property type="molecule type" value="Genomic_DNA"/>
</dbReference>
<keyword evidence="3" id="KW-1185">Reference proteome</keyword>
<evidence type="ECO:0000313" key="2">
    <source>
        <dbReference type="EMBL" id="QHL90438.1"/>
    </source>
</evidence>
<feature type="chain" id="PRO_5031542626" evidence="1">
    <location>
        <begin position="19"/>
        <end position="52"/>
    </location>
</feature>
<gene>
    <name evidence="2" type="ORF">GVO57_05790</name>
</gene>
<proteinExistence type="predicted"/>
<accession>A0A7Z2NV86</accession>
<dbReference type="PROSITE" id="PS51257">
    <property type="entry name" value="PROKAR_LIPOPROTEIN"/>
    <property type="match status" value="1"/>
</dbReference>
<sequence>MRRLVPVAAVLIMLLGLAACGSRDADRPDDAGNARPSLIPVLATLPAAARLG</sequence>
<dbReference type="AlphaFoldDB" id="A0A7Z2NV86"/>
<reference evidence="2 3" key="1">
    <citation type="submission" date="2020-01" db="EMBL/GenBank/DDBJ databases">
        <title>Sphingomonas sp. C33 whole genome sequece.</title>
        <authorList>
            <person name="Park C."/>
        </authorList>
    </citation>
    <scope>NUCLEOTIDE SEQUENCE [LARGE SCALE GENOMIC DNA]</scope>
    <source>
        <strain evidence="2 3">C33</strain>
    </source>
</reference>
<dbReference type="KEGG" id="schy:GVO57_05790"/>